<dbReference type="AlphaFoldDB" id="A0A2G1VTB7"/>
<accession>A0A2G1VTB7</accession>
<reference evidence="4 5" key="1">
    <citation type="submission" date="2017-08" db="EMBL/GenBank/DDBJ databases">
        <title>The whole genome shortgun sequences of strain Leeuwenhoekiella nanhaiensis G18 from the South China Sea.</title>
        <authorList>
            <person name="Liu Q."/>
        </authorList>
    </citation>
    <scope>NUCLEOTIDE SEQUENCE [LARGE SCALE GENOMIC DNA]</scope>
    <source>
        <strain evidence="4 5">G18</strain>
    </source>
</reference>
<keyword evidence="2" id="KW-0812">Transmembrane</keyword>
<dbReference type="InterPro" id="IPR018638">
    <property type="entry name" value="DUF2061_membrane"/>
</dbReference>
<feature type="compositionally biased region" description="Basic and acidic residues" evidence="1">
    <location>
        <begin position="11"/>
        <end position="21"/>
    </location>
</feature>
<sequence length="90" mass="10306">MILDQVYSPTKTEETPKVSYKKDTTSEKPLRSIVKSISWRIVGTIDTVLISWIITGTLALAFSIGAVELVTKMALYFFHERIWNTINWGR</sequence>
<dbReference type="OrthoDB" id="197461at2"/>
<feature type="domain" description="DUF2061" evidence="3">
    <location>
        <begin position="33"/>
        <end position="84"/>
    </location>
</feature>
<comment type="caution">
    <text evidence="4">The sequence shown here is derived from an EMBL/GenBank/DDBJ whole genome shotgun (WGS) entry which is preliminary data.</text>
</comment>
<dbReference type="EMBL" id="NQXA01000003">
    <property type="protein sequence ID" value="PHQ29991.1"/>
    <property type="molecule type" value="Genomic_DNA"/>
</dbReference>
<keyword evidence="5" id="KW-1185">Reference proteome</keyword>
<proteinExistence type="predicted"/>
<dbReference type="Pfam" id="PF09834">
    <property type="entry name" value="DUF2061"/>
    <property type="match status" value="1"/>
</dbReference>
<feature type="transmembrane region" description="Helical" evidence="2">
    <location>
        <begin position="49"/>
        <end position="71"/>
    </location>
</feature>
<evidence type="ECO:0000256" key="1">
    <source>
        <dbReference type="SAM" id="MobiDB-lite"/>
    </source>
</evidence>
<protein>
    <recommendedName>
        <fullName evidence="3">DUF2061 domain-containing protein</fullName>
    </recommendedName>
</protein>
<dbReference type="RefSeq" id="WP_099645832.1">
    <property type="nucleotide sequence ID" value="NZ_KZ319289.1"/>
</dbReference>
<evidence type="ECO:0000313" key="4">
    <source>
        <dbReference type="EMBL" id="PHQ29991.1"/>
    </source>
</evidence>
<organism evidence="4 5">
    <name type="scientific">Leeuwenhoekiella nanhaiensis</name>
    <dbReference type="NCBI Taxonomy" id="1655491"/>
    <lineage>
        <taxon>Bacteria</taxon>
        <taxon>Pseudomonadati</taxon>
        <taxon>Bacteroidota</taxon>
        <taxon>Flavobacteriia</taxon>
        <taxon>Flavobacteriales</taxon>
        <taxon>Flavobacteriaceae</taxon>
        <taxon>Leeuwenhoekiella</taxon>
    </lineage>
</organism>
<evidence type="ECO:0000313" key="5">
    <source>
        <dbReference type="Proteomes" id="UP000229433"/>
    </source>
</evidence>
<keyword evidence="2" id="KW-1133">Transmembrane helix</keyword>
<feature type="region of interest" description="Disordered" evidence="1">
    <location>
        <begin position="1"/>
        <end position="21"/>
    </location>
</feature>
<name>A0A2G1VTB7_9FLAO</name>
<evidence type="ECO:0000256" key="2">
    <source>
        <dbReference type="SAM" id="Phobius"/>
    </source>
</evidence>
<keyword evidence="2" id="KW-0472">Membrane</keyword>
<evidence type="ECO:0000259" key="3">
    <source>
        <dbReference type="Pfam" id="PF09834"/>
    </source>
</evidence>
<gene>
    <name evidence="4" type="ORF">CJ305_08490</name>
</gene>
<dbReference type="Proteomes" id="UP000229433">
    <property type="component" value="Unassembled WGS sequence"/>
</dbReference>